<evidence type="ECO:0000313" key="1">
    <source>
        <dbReference type="EMBL" id="GAF75328.1"/>
    </source>
</evidence>
<comment type="caution">
    <text evidence="1">The sequence shown here is derived from an EMBL/GenBank/DDBJ whole genome shotgun (WGS) entry which is preliminary data.</text>
</comment>
<name>X0S2L0_9ZZZZ</name>
<dbReference type="AlphaFoldDB" id="X0S2L0"/>
<dbReference type="EMBL" id="BARS01008198">
    <property type="protein sequence ID" value="GAF75328.1"/>
    <property type="molecule type" value="Genomic_DNA"/>
</dbReference>
<feature type="non-terminal residue" evidence="1">
    <location>
        <position position="1"/>
    </location>
</feature>
<protein>
    <submittedName>
        <fullName evidence="1">Uncharacterized protein</fullName>
    </submittedName>
</protein>
<organism evidence="1">
    <name type="scientific">marine sediment metagenome</name>
    <dbReference type="NCBI Taxonomy" id="412755"/>
    <lineage>
        <taxon>unclassified sequences</taxon>
        <taxon>metagenomes</taxon>
        <taxon>ecological metagenomes</taxon>
    </lineage>
</organism>
<sequence length="31" mass="3362">RKTKETGEFSEKFKGNKMVAGVGFEPTTSGL</sequence>
<accession>X0S2L0</accession>
<gene>
    <name evidence="1" type="ORF">S01H1_15679</name>
</gene>
<proteinExistence type="predicted"/>
<reference evidence="1" key="1">
    <citation type="journal article" date="2014" name="Front. Microbiol.">
        <title>High frequency of phylogenetically diverse reductive dehalogenase-homologous genes in deep subseafloor sedimentary metagenomes.</title>
        <authorList>
            <person name="Kawai M."/>
            <person name="Futagami T."/>
            <person name="Toyoda A."/>
            <person name="Takaki Y."/>
            <person name="Nishi S."/>
            <person name="Hori S."/>
            <person name="Arai W."/>
            <person name="Tsubouchi T."/>
            <person name="Morono Y."/>
            <person name="Uchiyama I."/>
            <person name="Ito T."/>
            <person name="Fujiyama A."/>
            <person name="Inagaki F."/>
            <person name="Takami H."/>
        </authorList>
    </citation>
    <scope>NUCLEOTIDE SEQUENCE</scope>
    <source>
        <strain evidence="1">Expedition CK06-06</strain>
    </source>
</reference>